<dbReference type="RefSeq" id="WP_315732980.1">
    <property type="nucleotide sequence ID" value="NZ_JAVYII010000004.1"/>
</dbReference>
<feature type="compositionally biased region" description="Low complexity" evidence="1">
    <location>
        <begin position="7"/>
        <end position="40"/>
    </location>
</feature>
<dbReference type="GO" id="GO:0016746">
    <property type="term" value="F:acyltransferase activity"/>
    <property type="evidence" value="ECO:0007669"/>
    <property type="project" value="UniProtKB-KW"/>
</dbReference>
<feature type="transmembrane region" description="Helical" evidence="2">
    <location>
        <begin position="124"/>
        <end position="147"/>
    </location>
</feature>
<gene>
    <name evidence="4" type="ORF">RDV89_10440</name>
</gene>
<keyword evidence="5" id="KW-1185">Reference proteome</keyword>
<evidence type="ECO:0000313" key="5">
    <source>
        <dbReference type="Proteomes" id="UP001268542"/>
    </source>
</evidence>
<dbReference type="Pfam" id="PF01757">
    <property type="entry name" value="Acyl_transf_3"/>
    <property type="match status" value="1"/>
</dbReference>
<sequence length="663" mass="68737">MTPRTVSSPASSATPAPSAAAAPPEGPATPDATPEPTTDPHTGPLPPHAPAPRRVRAIDGLRGVAVTAVVAYHLFPTVVPGGYLGVDVFFVISGFVITLSLVHQRRTHGRPRLLRFWVRRAQRLLPALAAMLLVVTACVALVGAPVAGRLREQLLAALTFTGNWYQASVGVPYFDAAEPPLLQHLWSLAVEEQFYLAWPLLLLGLLAVVRRARTRVLVVLAAAAASAGAMAWAYTPGEDPSRLYFGTDTHGFGLLLGAAAALALPLLQAEGCAPGSGRGVRLVRRVATDPLVVVGAALVVLLAFAQLSGGSAAAYRGGIALVAALTALLLLGLAVRPGGPVRAVLATGPLVWLGERSYGIYLWHWPVMLLLGAAFPTASTGVVAALTAYLTLLLAAASWRCVEQPVLRHGYRGATRRVLRAVRRDVPVRGPVLVATLSVLAVGATWSLRAAPSQGEVEGMVHAGQDAIAAAGASLTSGAGEDGEAPSADETPAEPPPPLLADATADEIGAQTVVVGDSVALAAAPALIAELPGVGVDAVVGRQLSEAADLLTALRDSGRLRTYVVVALGTNGDISTRDLAALLDVIGEKRRLVLVTAHGDREWMPAVNEKLLAFVEAHPEVGLARWDQASAEVTDFAADGIHPGEQGGGVFARTVVDALRTLR</sequence>
<feature type="transmembrane region" description="Helical" evidence="2">
    <location>
        <begin position="313"/>
        <end position="335"/>
    </location>
</feature>
<evidence type="ECO:0000256" key="2">
    <source>
        <dbReference type="SAM" id="Phobius"/>
    </source>
</evidence>
<name>A0ABU3PW71_9ACTN</name>
<keyword evidence="2" id="KW-0812">Transmembrane</keyword>
<feature type="transmembrane region" description="Helical" evidence="2">
    <location>
        <begin position="216"/>
        <end position="234"/>
    </location>
</feature>
<keyword evidence="4" id="KW-0808">Transferase</keyword>
<comment type="caution">
    <text evidence="4">The sequence shown here is derived from an EMBL/GenBank/DDBJ whole genome shotgun (WGS) entry which is preliminary data.</text>
</comment>
<feature type="transmembrane region" description="Helical" evidence="2">
    <location>
        <begin position="381"/>
        <end position="402"/>
    </location>
</feature>
<feature type="region of interest" description="Disordered" evidence="1">
    <location>
        <begin position="1"/>
        <end position="52"/>
    </location>
</feature>
<dbReference type="PANTHER" id="PTHR23028:SF53">
    <property type="entry name" value="ACYL_TRANSF_3 DOMAIN-CONTAINING PROTEIN"/>
    <property type="match status" value="1"/>
</dbReference>
<accession>A0ABU3PW71</accession>
<dbReference type="Proteomes" id="UP001268542">
    <property type="component" value="Unassembled WGS sequence"/>
</dbReference>
<feature type="transmembrane region" description="Helical" evidence="2">
    <location>
        <begin position="249"/>
        <end position="267"/>
    </location>
</feature>
<dbReference type="PANTHER" id="PTHR23028">
    <property type="entry name" value="ACETYLTRANSFERASE"/>
    <property type="match status" value="1"/>
</dbReference>
<feature type="domain" description="Acyltransferase 3" evidence="3">
    <location>
        <begin position="56"/>
        <end position="395"/>
    </location>
</feature>
<feature type="transmembrane region" description="Helical" evidence="2">
    <location>
        <begin position="288"/>
        <end position="307"/>
    </location>
</feature>
<proteinExistence type="predicted"/>
<dbReference type="EMBL" id="JAVYII010000004">
    <property type="protein sequence ID" value="MDT9593485.1"/>
    <property type="molecule type" value="Genomic_DNA"/>
</dbReference>
<dbReference type="InterPro" id="IPR050879">
    <property type="entry name" value="Acyltransferase_3"/>
</dbReference>
<feature type="transmembrane region" description="Helical" evidence="2">
    <location>
        <begin position="426"/>
        <end position="448"/>
    </location>
</feature>
<dbReference type="InterPro" id="IPR002656">
    <property type="entry name" value="Acyl_transf_3_dom"/>
</dbReference>
<dbReference type="SUPFAM" id="SSF52266">
    <property type="entry name" value="SGNH hydrolase"/>
    <property type="match status" value="1"/>
</dbReference>
<keyword evidence="2" id="KW-0472">Membrane</keyword>
<feature type="region of interest" description="Disordered" evidence="1">
    <location>
        <begin position="476"/>
        <end position="501"/>
    </location>
</feature>
<organism evidence="4 5">
    <name type="scientific">Nocardioides imazamoxiresistens</name>
    <dbReference type="NCBI Taxonomy" id="3231893"/>
    <lineage>
        <taxon>Bacteria</taxon>
        <taxon>Bacillati</taxon>
        <taxon>Actinomycetota</taxon>
        <taxon>Actinomycetes</taxon>
        <taxon>Propionibacteriales</taxon>
        <taxon>Nocardioidaceae</taxon>
        <taxon>Nocardioides</taxon>
    </lineage>
</organism>
<evidence type="ECO:0000256" key="1">
    <source>
        <dbReference type="SAM" id="MobiDB-lite"/>
    </source>
</evidence>
<dbReference type="EC" id="2.3.1.-" evidence="4"/>
<feature type="transmembrane region" description="Helical" evidence="2">
    <location>
        <begin position="193"/>
        <end position="209"/>
    </location>
</feature>
<feature type="compositionally biased region" description="Low complexity" evidence="1">
    <location>
        <begin position="476"/>
        <end position="490"/>
    </location>
</feature>
<keyword evidence="2" id="KW-1133">Transmembrane helix</keyword>
<reference evidence="4 5" key="1">
    <citation type="submission" date="2023-08" db="EMBL/GenBank/DDBJ databases">
        <title>Nocardioides seae sp. nov., a bacterium isolated from a soil.</title>
        <authorList>
            <person name="Wang X."/>
        </authorList>
    </citation>
    <scope>NUCLEOTIDE SEQUENCE [LARGE SCALE GENOMIC DNA]</scope>
    <source>
        <strain evidence="4 5">YZH12</strain>
    </source>
</reference>
<protein>
    <submittedName>
        <fullName evidence="4">Acyltransferase family protein</fullName>
        <ecNumber evidence="4">2.3.1.-</ecNumber>
    </submittedName>
</protein>
<evidence type="ECO:0000259" key="3">
    <source>
        <dbReference type="Pfam" id="PF01757"/>
    </source>
</evidence>
<feature type="transmembrane region" description="Helical" evidence="2">
    <location>
        <begin position="81"/>
        <end position="103"/>
    </location>
</feature>
<evidence type="ECO:0000313" key="4">
    <source>
        <dbReference type="EMBL" id="MDT9593485.1"/>
    </source>
</evidence>
<keyword evidence="4" id="KW-0012">Acyltransferase</keyword>